<gene>
    <name evidence="3" type="ORF">HNY73_010122</name>
</gene>
<dbReference type="EMBL" id="JABXBU010000030">
    <property type="protein sequence ID" value="KAF8784446.1"/>
    <property type="molecule type" value="Genomic_DNA"/>
</dbReference>
<keyword evidence="4" id="KW-1185">Reference proteome</keyword>
<feature type="region of interest" description="Disordered" evidence="1">
    <location>
        <begin position="79"/>
        <end position="112"/>
    </location>
</feature>
<dbReference type="Pfam" id="PF07727">
    <property type="entry name" value="RVT_2"/>
    <property type="match status" value="1"/>
</dbReference>
<sequence>MTAATKQQEVGHKLDDLYVGFQLIRWLPQEFQSTVQQIYRWKEDFTAVQIEVELILEANCLQLMKHDLEKAEDDYLSSSISRKNSRTVPGGANTVPSGTASTPGDTGGKAECQKKGGKEFSYLTEGQQEANVVEACIPNCYKQAIRSREAPKWCDAMDREMMERKVWDLVDRPDNAKILGNRWVYNINRDENKIVRHKARLVEQHTIKRRVI</sequence>
<organism evidence="3 4">
    <name type="scientific">Argiope bruennichi</name>
    <name type="common">Wasp spider</name>
    <name type="synonym">Aranea bruennichi</name>
    <dbReference type="NCBI Taxonomy" id="94029"/>
    <lineage>
        <taxon>Eukaryota</taxon>
        <taxon>Metazoa</taxon>
        <taxon>Ecdysozoa</taxon>
        <taxon>Arthropoda</taxon>
        <taxon>Chelicerata</taxon>
        <taxon>Arachnida</taxon>
        <taxon>Araneae</taxon>
        <taxon>Araneomorphae</taxon>
        <taxon>Entelegynae</taxon>
        <taxon>Araneoidea</taxon>
        <taxon>Araneidae</taxon>
        <taxon>Argiope</taxon>
    </lineage>
</organism>
<proteinExistence type="predicted"/>
<name>A0A8T0EZZ3_ARGBR</name>
<evidence type="ECO:0000313" key="3">
    <source>
        <dbReference type="EMBL" id="KAF8784446.1"/>
    </source>
</evidence>
<reference evidence="3" key="1">
    <citation type="journal article" date="2020" name="bioRxiv">
        <title>Chromosome-level reference genome of the European wasp spider Argiope bruennichi: a resource for studies on range expansion and evolutionary adaptation.</title>
        <authorList>
            <person name="Sheffer M.M."/>
            <person name="Hoppe A."/>
            <person name="Krehenwinkel H."/>
            <person name="Uhl G."/>
            <person name="Kuss A.W."/>
            <person name="Jensen L."/>
            <person name="Jensen C."/>
            <person name="Gillespie R.G."/>
            <person name="Hoff K.J."/>
            <person name="Prost S."/>
        </authorList>
    </citation>
    <scope>NUCLEOTIDE SEQUENCE</scope>
</reference>
<dbReference type="InterPro" id="IPR013103">
    <property type="entry name" value="RVT_2"/>
</dbReference>
<feature type="domain" description="Reverse transcriptase Ty1/copia-type" evidence="2">
    <location>
        <begin position="165"/>
        <end position="204"/>
    </location>
</feature>
<reference evidence="3" key="2">
    <citation type="submission" date="2020-06" db="EMBL/GenBank/DDBJ databases">
        <authorList>
            <person name="Sheffer M."/>
        </authorList>
    </citation>
    <scope>NUCLEOTIDE SEQUENCE</scope>
</reference>
<feature type="compositionally biased region" description="Polar residues" evidence="1">
    <location>
        <begin position="94"/>
        <end position="104"/>
    </location>
</feature>
<accession>A0A8T0EZZ3</accession>
<protein>
    <recommendedName>
        <fullName evidence="2">Reverse transcriptase Ty1/copia-type domain-containing protein</fullName>
    </recommendedName>
</protein>
<dbReference type="Proteomes" id="UP000807504">
    <property type="component" value="Unassembled WGS sequence"/>
</dbReference>
<evidence type="ECO:0000259" key="2">
    <source>
        <dbReference type="Pfam" id="PF07727"/>
    </source>
</evidence>
<evidence type="ECO:0000256" key="1">
    <source>
        <dbReference type="SAM" id="MobiDB-lite"/>
    </source>
</evidence>
<comment type="caution">
    <text evidence="3">The sequence shown here is derived from an EMBL/GenBank/DDBJ whole genome shotgun (WGS) entry which is preliminary data.</text>
</comment>
<dbReference type="AlphaFoldDB" id="A0A8T0EZZ3"/>
<evidence type="ECO:0000313" key="4">
    <source>
        <dbReference type="Proteomes" id="UP000807504"/>
    </source>
</evidence>